<dbReference type="InterPro" id="IPR018935">
    <property type="entry name" value="RIO_kinase_CS"/>
</dbReference>
<comment type="caution">
    <text evidence="16">The sequence shown here is derived from an EMBL/GenBank/DDBJ whole genome shotgun (WGS) entry which is preliminary data.</text>
</comment>
<dbReference type="EC" id="2.7.11.1" evidence="3"/>
<dbReference type="GO" id="GO:0004674">
    <property type="term" value="F:protein serine/threonine kinase activity"/>
    <property type="evidence" value="ECO:0007669"/>
    <property type="project" value="UniProtKB-KW"/>
</dbReference>
<dbReference type="SUPFAM" id="SSF56112">
    <property type="entry name" value="Protein kinase-like (PK-like)"/>
    <property type="match status" value="2"/>
</dbReference>
<evidence type="ECO:0000256" key="5">
    <source>
        <dbReference type="ARBA" id="ARBA00022679"/>
    </source>
</evidence>
<evidence type="ECO:0000256" key="12">
    <source>
        <dbReference type="ARBA" id="ARBA00048679"/>
    </source>
</evidence>
<feature type="compositionally biased region" description="Polar residues" evidence="14">
    <location>
        <begin position="985"/>
        <end position="994"/>
    </location>
</feature>
<dbReference type="Pfam" id="PF01163">
    <property type="entry name" value="RIO1"/>
    <property type="match status" value="1"/>
</dbReference>
<dbReference type="GO" id="GO:0005524">
    <property type="term" value="F:ATP binding"/>
    <property type="evidence" value="ECO:0007669"/>
    <property type="project" value="UniProtKB-UniRule"/>
</dbReference>
<keyword evidence="10" id="KW-0460">Magnesium</keyword>
<dbReference type="PROSITE" id="PS01245">
    <property type="entry name" value="RIO1"/>
    <property type="match status" value="1"/>
</dbReference>
<keyword evidence="7 13" id="KW-0547">Nucleotide-binding</keyword>
<evidence type="ECO:0000256" key="3">
    <source>
        <dbReference type="ARBA" id="ARBA00012513"/>
    </source>
</evidence>
<dbReference type="SMART" id="SM00220">
    <property type="entry name" value="S_TKc"/>
    <property type="match status" value="1"/>
</dbReference>
<evidence type="ECO:0000256" key="4">
    <source>
        <dbReference type="ARBA" id="ARBA00022527"/>
    </source>
</evidence>
<feature type="compositionally biased region" description="Basic residues" evidence="14">
    <location>
        <begin position="1001"/>
        <end position="1014"/>
    </location>
</feature>
<dbReference type="PANTHER" id="PTHR45852:SF1">
    <property type="entry name" value="SERINE_THREONINE-PROTEIN KINASE RIO2"/>
    <property type="match status" value="1"/>
</dbReference>
<feature type="binding site" evidence="13">
    <location>
        <position position="102"/>
    </location>
    <ligand>
        <name>ATP</name>
        <dbReference type="ChEBI" id="CHEBI:30616"/>
    </ligand>
</feature>
<proteinExistence type="inferred from homology"/>
<dbReference type="FunFam" id="1.10.510.10:FF:000307">
    <property type="entry name" value="Serine/threonine-protein kinase RIO2"/>
    <property type="match status" value="1"/>
</dbReference>
<dbReference type="GO" id="GO:0030490">
    <property type="term" value="P:maturation of SSU-rRNA"/>
    <property type="evidence" value="ECO:0007669"/>
    <property type="project" value="TreeGrafter"/>
</dbReference>
<dbReference type="InterPro" id="IPR017441">
    <property type="entry name" value="Protein_kinase_ATP_BS"/>
</dbReference>
<dbReference type="InterPro" id="IPR030484">
    <property type="entry name" value="Rio2"/>
</dbReference>
<dbReference type="PROSITE" id="PS00107">
    <property type="entry name" value="PROTEIN_KINASE_ATP"/>
    <property type="match status" value="1"/>
</dbReference>
<gene>
    <name evidence="16" type="ORF">GEV33_010877</name>
</gene>
<dbReference type="Gene3D" id="1.10.10.10">
    <property type="entry name" value="Winged helix-like DNA-binding domain superfamily/Winged helix DNA-binding domain"/>
    <property type="match status" value="1"/>
</dbReference>
<feature type="region of interest" description="Disordered" evidence="14">
    <location>
        <begin position="900"/>
        <end position="942"/>
    </location>
</feature>
<dbReference type="Pfam" id="PF00069">
    <property type="entry name" value="Pkinase"/>
    <property type="match status" value="1"/>
</dbReference>
<evidence type="ECO:0000256" key="1">
    <source>
        <dbReference type="ARBA" id="ARBA00001946"/>
    </source>
</evidence>
<evidence type="ECO:0000256" key="2">
    <source>
        <dbReference type="ARBA" id="ARBA00009196"/>
    </source>
</evidence>
<reference evidence="16" key="1">
    <citation type="journal article" date="2020" name="J Insects Food Feed">
        <title>The yellow mealworm (Tenebrio molitor) genome: a resource for the emerging insects as food and feed industry.</title>
        <authorList>
            <person name="Eriksson T."/>
            <person name="Andere A."/>
            <person name="Kelstrup H."/>
            <person name="Emery V."/>
            <person name="Picard C."/>
        </authorList>
    </citation>
    <scope>NUCLEOTIDE SEQUENCE</scope>
    <source>
        <strain evidence="16">Stoneville</strain>
        <tissue evidence="16">Whole head</tissue>
    </source>
</reference>
<dbReference type="Proteomes" id="UP000719412">
    <property type="component" value="Unassembled WGS sequence"/>
</dbReference>
<comment type="cofactor">
    <cofactor evidence="1">
        <name>Mg(2+)</name>
        <dbReference type="ChEBI" id="CHEBI:18420"/>
    </cofactor>
</comment>
<keyword evidence="17" id="KW-1185">Reference proteome</keyword>
<comment type="similarity">
    <text evidence="2">Belongs to the protein kinase superfamily. RIO-type Ser/Thr kinase family.</text>
</comment>
<reference evidence="16" key="2">
    <citation type="submission" date="2021-08" db="EMBL/GenBank/DDBJ databases">
        <authorList>
            <person name="Eriksson T."/>
        </authorList>
    </citation>
    <scope>NUCLEOTIDE SEQUENCE</scope>
    <source>
        <strain evidence="16">Stoneville</strain>
        <tissue evidence="16">Whole head</tissue>
    </source>
</reference>
<evidence type="ECO:0000256" key="6">
    <source>
        <dbReference type="ARBA" id="ARBA00022723"/>
    </source>
</evidence>
<evidence type="ECO:0000256" key="8">
    <source>
        <dbReference type="ARBA" id="ARBA00022777"/>
    </source>
</evidence>
<dbReference type="SUPFAM" id="SSF46785">
    <property type="entry name" value="Winged helix' DNA-binding domain"/>
    <property type="match status" value="1"/>
</dbReference>
<feature type="domain" description="Protein kinase" evidence="15">
    <location>
        <begin position="73"/>
        <end position="335"/>
    </location>
</feature>
<dbReference type="AlphaFoldDB" id="A0A8J6LA70"/>
<dbReference type="PANTHER" id="PTHR45852">
    <property type="entry name" value="SER/THR-PROTEIN KINASE RIO2"/>
    <property type="match status" value="1"/>
</dbReference>
<evidence type="ECO:0000256" key="9">
    <source>
        <dbReference type="ARBA" id="ARBA00022840"/>
    </source>
</evidence>
<dbReference type="InterPro" id="IPR011009">
    <property type="entry name" value="Kinase-like_dom_sf"/>
</dbReference>
<evidence type="ECO:0000256" key="7">
    <source>
        <dbReference type="ARBA" id="ARBA00022741"/>
    </source>
</evidence>
<protein>
    <recommendedName>
        <fullName evidence="3">non-specific serine/threonine protein kinase</fullName>
        <ecNumber evidence="3">2.7.11.1</ecNumber>
    </recommendedName>
</protein>
<dbReference type="GO" id="GO:0046872">
    <property type="term" value="F:metal ion binding"/>
    <property type="evidence" value="ECO:0007669"/>
    <property type="project" value="UniProtKB-KW"/>
</dbReference>
<dbReference type="GO" id="GO:0030688">
    <property type="term" value="C:preribosome, small subunit precursor"/>
    <property type="evidence" value="ECO:0007669"/>
    <property type="project" value="TreeGrafter"/>
</dbReference>
<dbReference type="Gene3D" id="3.30.200.20">
    <property type="entry name" value="Phosphorylase Kinase, domain 1"/>
    <property type="match status" value="1"/>
</dbReference>
<dbReference type="InterPro" id="IPR008271">
    <property type="entry name" value="Ser/Thr_kinase_AS"/>
</dbReference>
<keyword evidence="8" id="KW-0418">Kinase</keyword>
<keyword evidence="5" id="KW-0808">Transferase</keyword>
<feature type="compositionally biased region" description="Basic and acidic residues" evidence="14">
    <location>
        <begin position="908"/>
        <end position="942"/>
    </location>
</feature>
<accession>A0A8J6LA70</accession>
<dbReference type="InterPro" id="IPR015285">
    <property type="entry name" value="RIO2_wHTH_N"/>
</dbReference>
<comment type="catalytic activity">
    <reaction evidence="12">
        <text>L-seryl-[protein] + ATP = O-phospho-L-seryl-[protein] + ADP + H(+)</text>
        <dbReference type="Rhea" id="RHEA:17989"/>
        <dbReference type="Rhea" id="RHEA-COMP:9863"/>
        <dbReference type="Rhea" id="RHEA-COMP:11604"/>
        <dbReference type="ChEBI" id="CHEBI:15378"/>
        <dbReference type="ChEBI" id="CHEBI:29999"/>
        <dbReference type="ChEBI" id="CHEBI:30616"/>
        <dbReference type="ChEBI" id="CHEBI:83421"/>
        <dbReference type="ChEBI" id="CHEBI:456216"/>
        <dbReference type="EC" id="2.7.11.1"/>
    </reaction>
</comment>
<evidence type="ECO:0000256" key="10">
    <source>
        <dbReference type="ARBA" id="ARBA00022842"/>
    </source>
</evidence>
<dbReference type="GO" id="GO:0005829">
    <property type="term" value="C:cytosol"/>
    <property type="evidence" value="ECO:0007669"/>
    <property type="project" value="TreeGrafter"/>
</dbReference>
<dbReference type="PROSITE" id="PS00108">
    <property type="entry name" value="PROTEIN_KINASE_ST"/>
    <property type="match status" value="1"/>
</dbReference>
<keyword evidence="4" id="KW-0723">Serine/threonine-protein kinase</keyword>
<evidence type="ECO:0000256" key="14">
    <source>
        <dbReference type="SAM" id="MobiDB-lite"/>
    </source>
</evidence>
<evidence type="ECO:0000259" key="15">
    <source>
        <dbReference type="PROSITE" id="PS50011"/>
    </source>
</evidence>
<dbReference type="InterPro" id="IPR018934">
    <property type="entry name" value="RIO_dom"/>
</dbReference>
<feature type="region of interest" description="Disordered" evidence="14">
    <location>
        <begin position="967"/>
        <end position="1018"/>
    </location>
</feature>
<sequence>MAENRPRPNLQSDVPRFFRPKYAPHVQMNSFGSLGKQLVAKIDEMLGSPFIFRVTLQLSKRSHWFQVNLGDEFDILQIVGEGWFGKILLVEHKATDTEMVLKALPKPYTSIKDFYREFHYGLHLGAHKNIITTYDVAFETAGFYVFSQEYAPLGDLTSNVSDTGIGELHTKRVAKQLSAALEHLHTRDLVHRDVKLDNILVFKSDFSRIKLCDFGETRRVGSVVMRRNEWLPYAPPEVLQVPTDGSYMTNTSHDVWQFGIVTFVCLTGCLPWQKAAPDDPRYSRYSSWQNTSIPLKRQPKLFKLVSSKAQKLFKKYLEPKPEKRPAGLAEVHRFLEDRWMSKGGMEKSSELPNEDEGLCPSMYSFHSSPEEKNKLLFTLTQYGLETTVDRSAKKDRIRQWIQSSVIEEEDEQALEELSDEDIGIQDNQTGPAGERMESRGPIGHPDANPEESHRYRRRDRKVSMVSLRKAPEYYIPPIDPRIPLEEQKETNASRSQIMNAMVQNGTNGDVKSQKKQEFTVSAALPFQNLQMVNSLSSLDSSDSNNTVRHKINVQLPQSEKYVYKQNGAVTNGIKHRSPPVNKREYGVEKIYRAYSASEIEMGMKNHELVPGPLAASLANLQHGGVHKLLRDLCKHGLLSYERGRKYDGYRLTNMGYDYLALHSLTKREIIGSFGNQIGVGKESNIYVVANPEGEPLCLKLHRLGRICFRNVANKRDYHKHRKSASWLYLSRISATKEFAYMKALYDRKFPVPKPIDFNRHCVIMELVQGKPLCHIMELNDVEGLYDELMNLIVKLADSGVIHGDFNEFNIMIETDDEKPIIIDFPQMVSTAHENAEMFFNRDVNCIRTFFKKRFSYESELYPKFSDIERTGALDAEVLCSGFTKEMAKDLNIELGIDEDAELEGGQNEDEHKEDELEEQKERESEVQIKSESVKQKQETVDVEGKNQYSIDEIFDRIKLKNEQDFLRSESDNESNDSFERFESGSIRSTATTINPDEIKNRVKKQMSGKQKRLERKNCVAKGEASAVTRVRRENNDTIRQSKGIWGWE</sequence>
<dbReference type="GO" id="GO:0005634">
    <property type="term" value="C:nucleus"/>
    <property type="evidence" value="ECO:0007669"/>
    <property type="project" value="TreeGrafter"/>
</dbReference>
<dbReference type="PROSITE" id="PS50011">
    <property type="entry name" value="PROTEIN_KINASE_DOM"/>
    <property type="match status" value="1"/>
</dbReference>
<dbReference type="InterPro" id="IPR036390">
    <property type="entry name" value="WH_DNA-bd_sf"/>
</dbReference>
<dbReference type="FunFam" id="1.10.510.10:FF:000500">
    <property type="entry name" value="serine/threonine-protein kinase SBK1"/>
    <property type="match status" value="1"/>
</dbReference>
<name>A0A8J6LA70_TENMO</name>
<keyword evidence="9 13" id="KW-0067">ATP-binding</keyword>
<dbReference type="FunFam" id="3.30.200.20:FF:000052">
    <property type="entry name" value="Serine/threonine-protein kinase RIO2"/>
    <property type="match status" value="1"/>
</dbReference>
<feature type="region of interest" description="Disordered" evidence="14">
    <location>
        <begin position="409"/>
        <end position="462"/>
    </location>
</feature>
<dbReference type="EMBL" id="JABDTM020026461">
    <property type="protein sequence ID" value="KAH0811913.1"/>
    <property type="molecule type" value="Genomic_DNA"/>
</dbReference>
<feature type="compositionally biased region" description="Acidic residues" evidence="14">
    <location>
        <begin position="409"/>
        <end position="423"/>
    </location>
</feature>
<keyword evidence="6" id="KW-0479">Metal-binding</keyword>
<comment type="catalytic activity">
    <reaction evidence="11">
        <text>L-threonyl-[protein] + ATP = O-phospho-L-threonyl-[protein] + ADP + H(+)</text>
        <dbReference type="Rhea" id="RHEA:46608"/>
        <dbReference type="Rhea" id="RHEA-COMP:11060"/>
        <dbReference type="Rhea" id="RHEA-COMP:11605"/>
        <dbReference type="ChEBI" id="CHEBI:15378"/>
        <dbReference type="ChEBI" id="CHEBI:30013"/>
        <dbReference type="ChEBI" id="CHEBI:30616"/>
        <dbReference type="ChEBI" id="CHEBI:61977"/>
        <dbReference type="ChEBI" id="CHEBI:456216"/>
        <dbReference type="EC" id="2.7.11.1"/>
    </reaction>
</comment>
<evidence type="ECO:0000313" key="16">
    <source>
        <dbReference type="EMBL" id="KAH0811913.1"/>
    </source>
</evidence>
<dbReference type="InterPro" id="IPR000719">
    <property type="entry name" value="Prot_kinase_dom"/>
</dbReference>
<evidence type="ECO:0000313" key="17">
    <source>
        <dbReference type="Proteomes" id="UP000719412"/>
    </source>
</evidence>
<dbReference type="InterPro" id="IPR036388">
    <property type="entry name" value="WH-like_DNA-bd_sf"/>
</dbReference>
<dbReference type="SMART" id="SM00090">
    <property type="entry name" value="RIO"/>
    <property type="match status" value="1"/>
</dbReference>
<organism evidence="16 17">
    <name type="scientific">Tenebrio molitor</name>
    <name type="common">Yellow mealworm beetle</name>
    <dbReference type="NCBI Taxonomy" id="7067"/>
    <lineage>
        <taxon>Eukaryota</taxon>
        <taxon>Metazoa</taxon>
        <taxon>Ecdysozoa</taxon>
        <taxon>Arthropoda</taxon>
        <taxon>Hexapoda</taxon>
        <taxon>Insecta</taxon>
        <taxon>Pterygota</taxon>
        <taxon>Neoptera</taxon>
        <taxon>Endopterygota</taxon>
        <taxon>Coleoptera</taxon>
        <taxon>Polyphaga</taxon>
        <taxon>Cucujiformia</taxon>
        <taxon>Tenebrionidae</taxon>
        <taxon>Tenebrio</taxon>
    </lineage>
</organism>
<dbReference type="Pfam" id="PF09202">
    <property type="entry name" value="Rio2_N"/>
    <property type="match status" value="1"/>
</dbReference>
<evidence type="ECO:0000256" key="11">
    <source>
        <dbReference type="ARBA" id="ARBA00047899"/>
    </source>
</evidence>
<dbReference type="Gene3D" id="1.10.510.10">
    <property type="entry name" value="Transferase(Phosphotransferase) domain 1"/>
    <property type="match status" value="2"/>
</dbReference>
<dbReference type="CDD" id="cd05144">
    <property type="entry name" value="RIO2_C"/>
    <property type="match status" value="1"/>
</dbReference>
<dbReference type="InterPro" id="IPR000687">
    <property type="entry name" value="RIO_kinase"/>
</dbReference>
<evidence type="ECO:0000256" key="13">
    <source>
        <dbReference type="PROSITE-ProRule" id="PRU10141"/>
    </source>
</evidence>